<dbReference type="OMA" id="MPRFVTQ"/>
<evidence type="ECO:0000256" key="4">
    <source>
        <dbReference type="ARBA" id="ARBA00022692"/>
    </source>
</evidence>
<dbReference type="GO" id="GO:0016887">
    <property type="term" value="F:ATP hydrolysis activity"/>
    <property type="evidence" value="ECO:0007669"/>
    <property type="project" value="InterPro"/>
</dbReference>
<dbReference type="Gene3D" id="3.40.50.300">
    <property type="entry name" value="P-loop containing nucleotide triphosphate hydrolases"/>
    <property type="match status" value="2"/>
</dbReference>
<dbReference type="GeneID" id="18804149"/>
<evidence type="ECO:0000313" key="12">
    <source>
        <dbReference type="EMBL" id="EIM80178.1"/>
    </source>
</evidence>
<dbReference type="OrthoDB" id="245989at2759"/>
<dbReference type="Pfam" id="PF06422">
    <property type="entry name" value="PDR_CDR"/>
    <property type="match status" value="2"/>
</dbReference>
<evidence type="ECO:0000256" key="2">
    <source>
        <dbReference type="ARBA" id="ARBA00006012"/>
    </source>
</evidence>
<feature type="transmembrane region" description="Helical" evidence="10">
    <location>
        <begin position="1266"/>
        <end position="1292"/>
    </location>
</feature>
<evidence type="ECO:0000256" key="7">
    <source>
        <dbReference type="ARBA" id="ARBA00022989"/>
    </source>
</evidence>
<dbReference type="InterPro" id="IPR043926">
    <property type="entry name" value="ABCG_dom"/>
</dbReference>
<feature type="transmembrane region" description="Helical" evidence="10">
    <location>
        <begin position="1191"/>
        <end position="1210"/>
    </location>
</feature>
<comment type="similarity">
    <text evidence="2">Belongs to the ABC transporter superfamily. ABCG family. PDR (TC 3.A.1.205) subfamily.</text>
</comment>
<organism evidence="12 13">
    <name type="scientific">Stereum hirsutum (strain FP-91666)</name>
    <name type="common">White-rot fungus</name>
    <dbReference type="NCBI Taxonomy" id="721885"/>
    <lineage>
        <taxon>Eukaryota</taxon>
        <taxon>Fungi</taxon>
        <taxon>Dikarya</taxon>
        <taxon>Basidiomycota</taxon>
        <taxon>Agaricomycotina</taxon>
        <taxon>Agaricomycetes</taxon>
        <taxon>Russulales</taxon>
        <taxon>Stereaceae</taxon>
        <taxon>Stereum</taxon>
    </lineage>
</organism>
<feature type="transmembrane region" description="Helical" evidence="10">
    <location>
        <begin position="1222"/>
        <end position="1245"/>
    </location>
</feature>
<keyword evidence="6" id="KW-0067">ATP-binding</keyword>
<feature type="transmembrane region" description="Helical" evidence="10">
    <location>
        <begin position="601"/>
        <end position="626"/>
    </location>
</feature>
<evidence type="ECO:0000256" key="3">
    <source>
        <dbReference type="ARBA" id="ARBA00022448"/>
    </source>
</evidence>
<dbReference type="PANTHER" id="PTHR19241">
    <property type="entry name" value="ATP-BINDING CASSETTE TRANSPORTER"/>
    <property type="match status" value="1"/>
</dbReference>
<dbReference type="Proteomes" id="UP000053927">
    <property type="component" value="Unassembled WGS sequence"/>
</dbReference>
<feature type="transmembrane region" description="Helical" evidence="10">
    <location>
        <begin position="1457"/>
        <end position="1475"/>
    </location>
</feature>
<dbReference type="InterPro" id="IPR010929">
    <property type="entry name" value="PDR_CDR_ABC"/>
</dbReference>
<evidence type="ECO:0000256" key="10">
    <source>
        <dbReference type="SAM" id="Phobius"/>
    </source>
</evidence>
<feature type="domain" description="ABC transporter" evidence="11">
    <location>
        <begin position="163"/>
        <end position="413"/>
    </location>
</feature>
<dbReference type="InterPro" id="IPR003439">
    <property type="entry name" value="ABC_transporter-like_ATP-bd"/>
</dbReference>
<evidence type="ECO:0000256" key="6">
    <source>
        <dbReference type="ARBA" id="ARBA00022840"/>
    </source>
</evidence>
<feature type="domain" description="ABC transporter" evidence="11">
    <location>
        <begin position="852"/>
        <end position="1097"/>
    </location>
</feature>
<proteinExistence type="inferred from homology"/>
<dbReference type="GO" id="GO:0005524">
    <property type="term" value="F:ATP binding"/>
    <property type="evidence" value="ECO:0007669"/>
    <property type="project" value="UniProtKB-KW"/>
</dbReference>
<feature type="transmembrane region" description="Helical" evidence="10">
    <location>
        <begin position="526"/>
        <end position="547"/>
    </location>
</feature>
<dbReference type="InterPro" id="IPR029481">
    <property type="entry name" value="ABC_trans_N"/>
</dbReference>
<keyword evidence="8 10" id="KW-0472">Membrane</keyword>
<feature type="region of interest" description="Disordered" evidence="9">
    <location>
        <begin position="1"/>
        <end position="46"/>
    </location>
</feature>
<evidence type="ECO:0000259" key="11">
    <source>
        <dbReference type="PROSITE" id="PS50893"/>
    </source>
</evidence>
<comment type="subcellular location">
    <subcellularLocation>
        <location evidence="1">Membrane</location>
        <topology evidence="1">Multi-pass membrane protein</topology>
    </subcellularLocation>
</comment>
<keyword evidence="7 10" id="KW-1133">Transmembrane helix</keyword>
<protein>
    <recommendedName>
        <fullName evidence="11">ABC transporter domain-containing protein</fullName>
    </recommendedName>
</protein>
<keyword evidence="3" id="KW-0813">Transport</keyword>
<feature type="transmembrane region" description="Helical" evidence="10">
    <location>
        <begin position="1331"/>
        <end position="1354"/>
    </location>
</feature>
<name>R7RZB6_STEHR</name>
<feature type="transmembrane region" description="Helical" evidence="10">
    <location>
        <begin position="665"/>
        <end position="685"/>
    </location>
</feature>
<dbReference type="InterPro" id="IPR027417">
    <property type="entry name" value="P-loop_NTPase"/>
</dbReference>
<evidence type="ECO:0000313" key="13">
    <source>
        <dbReference type="Proteomes" id="UP000053927"/>
    </source>
</evidence>
<evidence type="ECO:0000256" key="1">
    <source>
        <dbReference type="ARBA" id="ARBA00004141"/>
    </source>
</evidence>
<evidence type="ECO:0000256" key="9">
    <source>
        <dbReference type="SAM" id="MobiDB-lite"/>
    </source>
</evidence>
<dbReference type="KEGG" id="shs:STEHIDRAFT_172830"/>
<dbReference type="CDD" id="cd03233">
    <property type="entry name" value="ABCG_PDR_domain1"/>
    <property type="match status" value="1"/>
</dbReference>
<dbReference type="Pfam" id="PF00005">
    <property type="entry name" value="ABC_tran"/>
    <property type="match status" value="2"/>
</dbReference>
<keyword evidence="4 10" id="KW-0812">Transmembrane</keyword>
<dbReference type="GO" id="GO:0140359">
    <property type="term" value="F:ABC-type transporter activity"/>
    <property type="evidence" value="ECO:0007669"/>
    <property type="project" value="InterPro"/>
</dbReference>
<feature type="transmembrane region" description="Helical" evidence="10">
    <location>
        <begin position="632"/>
        <end position="653"/>
    </location>
</feature>
<dbReference type="InterPro" id="IPR017871">
    <property type="entry name" value="ABC_transporter-like_CS"/>
</dbReference>
<dbReference type="InterPro" id="IPR003593">
    <property type="entry name" value="AAA+_ATPase"/>
</dbReference>
<dbReference type="PROSITE" id="PS00211">
    <property type="entry name" value="ABC_TRANSPORTER_1"/>
    <property type="match status" value="1"/>
</dbReference>
<dbReference type="InterPro" id="IPR034003">
    <property type="entry name" value="ABCG_PDR_2"/>
</dbReference>
<dbReference type="Pfam" id="PF14510">
    <property type="entry name" value="ABC_trans_N"/>
    <property type="match status" value="1"/>
</dbReference>
<dbReference type="PROSITE" id="PS50893">
    <property type="entry name" value="ABC_TRANSPORTER_2"/>
    <property type="match status" value="2"/>
</dbReference>
<feature type="transmembrane region" description="Helical" evidence="10">
    <location>
        <begin position="771"/>
        <end position="792"/>
    </location>
</feature>
<dbReference type="EMBL" id="JH687399">
    <property type="protein sequence ID" value="EIM80178.1"/>
    <property type="molecule type" value="Genomic_DNA"/>
</dbReference>
<evidence type="ECO:0000256" key="5">
    <source>
        <dbReference type="ARBA" id="ARBA00022741"/>
    </source>
</evidence>
<dbReference type="GO" id="GO:0016020">
    <property type="term" value="C:membrane"/>
    <property type="evidence" value="ECO:0007669"/>
    <property type="project" value="UniProtKB-SubCell"/>
</dbReference>
<gene>
    <name evidence="12" type="ORF">STEHIDRAFT_172830</name>
</gene>
<accession>R7RZB6</accession>
<dbReference type="Pfam" id="PF01061">
    <property type="entry name" value="ABC2_membrane"/>
    <property type="match status" value="2"/>
</dbReference>
<keyword evidence="5" id="KW-0547">Nucleotide-binding</keyword>
<feature type="transmembrane region" description="Helical" evidence="10">
    <location>
        <begin position="1304"/>
        <end position="1324"/>
    </location>
</feature>
<dbReference type="SMART" id="SM00382">
    <property type="entry name" value="AAA"/>
    <property type="match status" value="2"/>
</dbReference>
<dbReference type="eggNOG" id="KOG0065">
    <property type="taxonomic scope" value="Eukaryota"/>
</dbReference>
<dbReference type="Pfam" id="PF19055">
    <property type="entry name" value="ABC2_membrane_7"/>
    <property type="match status" value="1"/>
</dbReference>
<dbReference type="FunFam" id="3.40.50.300:FF:000054">
    <property type="entry name" value="ABC multidrug transporter atrF"/>
    <property type="match status" value="1"/>
</dbReference>
<dbReference type="CDD" id="cd03232">
    <property type="entry name" value="ABCG_PDR_domain2"/>
    <property type="match status" value="1"/>
</dbReference>
<dbReference type="InterPro" id="IPR013525">
    <property type="entry name" value="ABC2_TM"/>
</dbReference>
<keyword evidence="13" id="KW-1185">Reference proteome</keyword>
<dbReference type="InterPro" id="IPR034001">
    <property type="entry name" value="ABCG_PDR_1"/>
</dbReference>
<feature type="compositionally biased region" description="Polar residues" evidence="9">
    <location>
        <begin position="33"/>
        <end position="46"/>
    </location>
</feature>
<dbReference type="SUPFAM" id="SSF52540">
    <property type="entry name" value="P-loop containing nucleoside triphosphate hydrolases"/>
    <property type="match status" value="2"/>
</dbReference>
<evidence type="ECO:0000256" key="8">
    <source>
        <dbReference type="ARBA" id="ARBA00023136"/>
    </source>
</evidence>
<feature type="transmembrane region" description="Helical" evidence="10">
    <location>
        <begin position="559"/>
        <end position="580"/>
    </location>
</feature>
<dbReference type="RefSeq" id="XP_007310787.1">
    <property type="nucleotide sequence ID" value="XM_007310725.1"/>
</dbReference>
<reference evidence="13" key="1">
    <citation type="journal article" date="2012" name="Science">
        <title>The Paleozoic origin of enzymatic lignin decomposition reconstructed from 31 fungal genomes.</title>
        <authorList>
            <person name="Floudas D."/>
            <person name="Binder M."/>
            <person name="Riley R."/>
            <person name="Barry K."/>
            <person name="Blanchette R.A."/>
            <person name="Henrissat B."/>
            <person name="Martinez A.T."/>
            <person name="Otillar R."/>
            <person name="Spatafora J.W."/>
            <person name="Yadav J.S."/>
            <person name="Aerts A."/>
            <person name="Benoit I."/>
            <person name="Boyd A."/>
            <person name="Carlson A."/>
            <person name="Copeland A."/>
            <person name="Coutinho P.M."/>
            <person name="de Vries R.P."/>
            <person name="Ferreira P."/>
            <person name="Findley K."/>
            <person name="Foster B."/>
            <person name="Gaskell J."/>
            <person name="Glotzer D."/>
            <person name="Gorecki P."/>
            <person name="Heitman J."/>
            <person name="Hesse C."/>
            <person name="Hori C."/>
            <person name="Igarashi K."/>
            <person name="Jurgens J.A."/>
            <person name="Kallen N."/>
            <person name="Kersten P."/>
            <person name="Kohler A."/>
            <person name="Kuees U."/>
            <person name="Kumar T.K.A."/>
            <person name="Kuo A."/>
            <person name="LaButti K."/>
            <person name="Larrondo L.F."/>
            <person name="Lindquist E."/>
            <person name="Ling A."/>
            <person name="Lombard V."/>
            <person name="Lucas S."/>
            <person name="Lundell T."/>
            <person name="Martin R."/>
            <person name="McLaughlin D.J."/>
            <person name="Morgenstern I."/>
            <person name="Morin E."/>
            <person name="Murat C."/>
            <person name="Nagy L.G."/>
            <person name="Nolan M."/>
            <person name="Ohm R.A."/>
            <person name="Patyshakuliyeva A."/>
            <person name="Rokas A."/>
            <person name="Ruiz-Duenas F.J."/>
            <person name="Sabat G."/>
            <person name="Salamov A."/>
            <person name="Samejima M."/>
            <person name="Schmutz J."/>
            <person name="Slot J.C."/>
            <person name="St John F."/>
            <person name="Stenlid J."/>
            <person name="Sun H."/>
            <person name="Sun S."/>
            <person name="Syed K."/>
            <person name="Tsang A."/>
            <person name="Wiebenga A."/>
            <person name="Young D."/>
            <person name="Pisabarro A."/>
            <person name="Eastwood D.C."/>
            <person name="Martin F."/>
            <person name="Cullen D."/>
            <person name="Grigoriev I.V."/>
            <person name="Hibbett D.S."/>
        </authorList>
    </citation>
    <scope>NUCLEOTIDE SEQUENCE [LARGE SCALE GENOMIC DNA]</scope>
    <source>
        <strain evidence="13">FP-91666</strain>
    </source>
</reference>
<sequence>MADLSQLGRVPEDEDSASGPYNGDAAIHDEPRSQSPATIHTVPRRNSSVSHVSLDFFDPAGVEQLRRTMSHMSAAVHTSDIPDVPVQKIRSHSTVDTTTTLAAPKGDEPFDLERTLRTVMKRKEKSHIHTRELGVMFQDLRVIGLGSAENYQSTFGSLFNPRVLLQSLRETRKPPLRDILSGFEGVVRPGEMLLVLGSPGSGCSTFLKTLANQRREYRSVEGEVHYDSFSPAEIEKHYRGDVLYCDEDDIHFPTLSVDQTLCFAAKMRTPHVRMDGQSREELVRLFVDCLETVFGLRHVKNSPVGDAALRGVSGGEKKRVSIAEALALRSKINSWDNSTRGLDASTALEFVSALRIGTDIGRMTTIVSLYQAGEQLYEHFDKVCVIYEGRMAYFGSASAARQHFIDIGFNPAPRQTTADFLVAVTDPSARIVRPGFESRAPRTSIEFAEHFIASEAGLANQADIGSYRAEFVGKPEKIQGYKESARAERATTQSKASPYTVSLFMQARAVSLRRLQILRGNMSHEIIHLVTFILQAVIVGTAFLNMAESTLAYFSRGGVIFFALLFAALTSMSEIPALFVQRPIVIKHYKAAMYHPFIEAAALTLVDIPITFFTLLVFGVILYFLVGLQRSAGQFFIFFIFIFTMTITMKAWFRTIAAAFGAPAPAQTVAGILLLGLVLYTGYAIPKPSMIGALRWITYINPLRWGFEGVLSNEFHTLNGTCATFVPSGPGYTNISLSNQVCTTVGSVSGSPVVDGNRFISLSFGYSFSNVWRNFGFVVAFGVLFISGLLLATEFNTSTSARTSSTLYKRGTTAHLLTNKEIDEEKGGPPEKTPVGEENNVAEVEKALEATPRAHDVFTWQHLEYNVPVGGGEMRRLLDNVSGYVAPGKLTALMGESGAGKTTLLNVLAQRQSTGIVTGERLVNGHSLPTDFQAQTGYCQQMDTHLRSATVREALLFSARLRQPVSVPMEEKEAYVDTVLKICGLQNYADAIVGSLGVEHRKRTTIGVELAAKPKLLLFLDEPTSGLDSQSAWAIMVFLRRLADHGQAILCTIHQPSSELFQVFDRLLLLKKGGQTVYFGDLGPNSTTMLDYFESHGGYPCPPQHNPAEYILDVIGAGATATTEVDWHEIWSKSDEAKAAQKEIDDLLAEGRDHPPVQTEIHTEFTTGWLYQVRTLLKRDLQRRWRDPQYVVAKLALNVFAGLFIGFTFWKSKWTIQGTQNKLFAIFLGLVVSAPVSNQLQVLFIEARSIYEVRERPSRMYSWTALMTAQLLAELPWNIFGSSLYFLCWYWTVGFPTERGGYTYLMLAIMFPLWYTSFGQAVAAMSPDAPIAALLFSFLFSFVINFTGVLQPFARLGWWKWMYRLSPFNYLVGGLLGQAIGGYEITCADVEYVTVSPPTGQTCGQYLDPFISVAGGYIVDSNVTDVCTYCASRTTDEFLEGSFNIFYSQHWRNFGLLWAYIFFNAAMIYLLTYIFRIRTGSLLGPLKRILPHKSSAK</sequence>